<dbReference type="RefSeq" id="WP_341468373.1">
    <property type="nucleotide sequence ID" value="NZ_CP128399.1"/>
</dbReference>
<dbReference type="EMBL" id="CP128399">
    <property type="protein sequence ID" value="WJW66486.1"/>
    <property type="molecule type" value="Genomic_DNA"/>
</dbReference>
<feature type="domain" description="N-acetyltransferase" evidence="3">
    <location>
        <begin position="1"/>
        <end position="146"/>
    </location>
</feature>
<keyword evidence="7" id="KW-1185">Reference proteome</keyword>
<name>A0A8T7LUQ6_9CHLR</name>
<evidence type="ECO:0000259" key="3">
    <source>
        <dbReference type="PROSITE" id="PS51186"/>
    </source>
</evidence>
<dbReference type="SUPFAM" id="SSF55729">
    <property type="entry name" value="Acyl-CoA N-acyltransferases (Nat)"/>
    <property type="match status" value="1"/>
</dbReference>
<reference evidence="5" key="2">
    <citation type="journal article" date="2024" name="Nature">
        <title>Anoxygenic phototroph of the Chloroflexota uses a type I reaction centre.</title>
        <authorList>
            <person name="Tsuji J.M."/>
            <person name="Shaw N.A."/>
            <person name="Nagashima S."/>
            <person name="Venkiteswaran J.J."/>
            <person name="Schiff S.L."/>
            <person name="Watanabe T."/>
            <person name="Fukui M."/>
            <person name="Hanada S."/>
            <person name="Tank M."/>
            <person name="Neufeld J.D."/>
        </authorList>
    </citation>
    <scope>NUCLEOTIDE SEQUENCE</scope>
    <source>
        <strain evidence="5">L227-S17</strain>
    </source>
</reference>
<dbReference type="InterPro" id="IPR000182">
    <property type="entry name" value="GNAT_dom"/>
</dbReference>
<evidence type="ECO:0000313" key="4">
    <source>
        <dbReference type="EMBL" id="NWJ44597.1"/>
    </source>
</evidence>
<organism evidence="4 6">
    <name type="scientific">Candidatus Chlorohelix allophototropha</name>
    <dbReference type="NCBI Taxonomy" id="3003348"/>
    <lineage>
        <taxon>Bacteria</taxon>
        <taxon>Bacillati</taxon>
        <taxon>Chloroflexota</taxon>
        <taxon>Chloroflexia</taxon>
        <taxon>Candidatus Chloroheliales</taxon>
        <taxon>Candidatus Chloroheliaceae</taxon>
        <taxon>Candidatus Chlorohelix</taxon>
    </lineage>
</organism>
<keyword evidence="1" id="KW-0808">Transferase</keyword>
<dbReference type="PANTHER" id="PTHR43877">
    <property type="entry name" value="AMINOALKYLPHOSPHONATE N-ACETYLTRANSFERASE-RELATED-RELATED"/>
    <property type="match status" value="1"/>
</dbReference>
<dbReference type="InterPro" id="IPR016181">
    <property type="entry name" value="Acyl_CoA_acyltransferase"/>
</dbReference>
<evidence type="ECO:0000313" key="7">
    <source>
        <dbReference type="Proteomes" id="UP001431572"/>
    </source>
</evidence>
<dbReference type="GO" id="GO:0016747">
    <property type="term" value="F:acyltransferase activity, transferring groups other than amino-acyl groups"/>
    <property type="evidence" value="ECO:0007669"/>
    <property type="project" value="InterPro"/>
</dbReference>
<dbReference type="Proteomes" id="UP000521676">
    <property type="component" value="Unassembled WGS sequence"/>
</dbReference>
<evidence type="ECO:0000313" key="6">
    <source>
        <dbReference type="Proteomes" id="UP000521676"/>
    </source>
</evidence>
<dbReference type="Gene3D" id="3.40.630.30">
    <property type="match status" value="1"/>
</dbReference>
<accession>A0A8T7LUQ6</accession>
<dbReference type="Pfam" id="PF00583">
    <property type="entry name" value="Acetyltransf_1"/>
    <property type="match status" value="1"/>
</dbReference>
<gene>
    <name evidence="4" type="ORF">HXX08_01845</name>
    <name evidence="5" type="ORF">OZ401_002289</name>
</gene>
<dbReference type="PROSITE" id="PS51186">
    <property type="entry name" value="GNAT"/>
    <property type="match status" value="1"/>
</dbReference>
<evidence type="ECO:0000256" key="2">
    <source>
        <dbReference type="ARBA" id="ARBA00023315"/>
    </source>
</evidence>
<dbReference type="EMBL" id="JACATZ010000001">
    <property type="protein sequence ID" value="NWJ44597.1"/>
    <property type="molecule type" value="Genomic_DNA"/>
</dbReference>
<keyword evidence="2" id="KW-0012">Acyltransferase</keyword>
<sequence length="151" mass="17063">MEDAPLVYGIMMQAFEAYNTKLAVPSSANRETVEDVVEVMKQGGALLAFDKTTAIGSARYILKPDHLYVGRVSVLPAYRKRGIGLALMRYFEHIAFYNGHREIRLGVRQSLPENRQFYLKLGYQITSIEPHPKGNDTILWMSLKLADSSPQ</sequence>
<dbReference type="AlphaFoldDB" id="A0A8T7LUQ6"/>
<protein>
    <submittedName>
        <fullName evidence="4">GNAT family N-acetyltransferase</fullName>
    </submittedName>
</protein>
<evidence type="ECO:0000256" key="1">
    <source>
        <dbReference type="ARBA" id="ARBA00022679"/>
    </source>
</evidence>
<dbReference type="Proteomes" id="UP001431572">
    <property type="component" value="Chromosome 1"/>
</dbReference>
<proteinExistence type="predicted"/>
<reference evidence="4 6" key="1">
    <citation type="submission" date="2020-06" db="EMBL/GenBank/DDBJ databases">
        <title>Anoxygenic phototrophic Chloroflexota member uses a Type I reaction center.</title>
        <authorList>
            <person name="Tsuji J.M."/>
            <person name="Shaw N.A."/>
            <person name="Nagashima S."/>
            <person name="Venkiteswaran J."/>
            <person name="Schiff S.L."/>
            <person name="Hanada S."/>
            <person name="Tank M."/>
            <person name="Neufeld J.D."/>
        </authorList>
    </citation>
    <scope>NUCLEOTIDE SEQUENCE [LARGE SCALE GENOMIC DNA]</scope>
    <source>
        <strain evidence="4">L227-S17</strain>
    </source>
</reference>
<dbReference type="CDD" id="cd04301">
    <property type="entry name" value="NAT_SF"/>
    <property type="match status" value="1"/>
</dbReference>
<dbReference type="InterPro" id="IPR050832">
    <property type="entry name" value="Bact_Acetyltransf"/>
</dbReference>
<evidence type="ECO:0000313" key="5">
    <source>
        <dbReference type="EMBL" id="WJW66486.1"/>
    </source>
</evidence>